<evidence type="ECO:0000256" key="2">
    <source>
        <dbReference type="SAM" id="MobiDB-lite"/>
    </source>
</evidence>
<feature type="compositionally biased region" description="Low complexity" evidence="2">
    <location>
        <begin position="419"/>
        <end position="431"/>
    </location>
</feature>
<dbReference type="Pfam" id="PF02321">
    <property type="entry name" value="OEP"/>
    <property type="match status" value="2"/>
</dbReference>
<dbReference type="AlphaFoldDB" id="H5SCJ3"/>
<dbReference type="InterPro" id="IPR010131">
    <property type="entry name" value="MdtP/NodT-like"/>
</dbReference>
<sequence length="431" mass="49098">MSLWLASGSTGIARAAQQAPSESQALTEAPRVPASLTLSAAIEYARRWHPRLHAARAYIRMAQGEMMTASARPNPTFTFSGENFGRDTEWLAFLSQTIETGRKRQWRMEAAQWATHMADAMLRDIEREVIAEVKLAYERVLLERARLELARENLETFRQVVRYNEVRVAEGYTAEGDLIKVRLEAQRAEFAMRQAQLDYERAKIALLRAMGASSFDQSFEVREELTFEPVHLVREELERAALERPDAVRARAAVERARAVWELERARAKPDIMASFGYKRNGPDNTFYGAVSVPLPIFNRHRGEIERADAERQWAEAQWRLVRAEILAELTTARRAVEIAAEQVESLRREFLHRAEDARAVALAAYREGAADLLVWLEAQRAHASARELYLQALFNYRRAVHELEQAAGVDRLPRRESTSTPTTTGASPWP</sequence>
<name>H5SCJ3_9BACT</name>
<dbReference type="PANTHER" id="PTHR30203:SF24">
    <property type="entry name" value="BLR4935 PROTEIN"/>
    <property type="match status" value="1"/>
</dbReference>
<reference evidence="3" key="2">
    <citation type="journal article" date="2012" name="PLoS ONE">
        <title>A Deeply Branching Thermophilic Bacterium with an Ancient Acetyl-CoA Pathway Dominates a Subsurface Ecosystem.</title>
        <authorList>
            <person name="Takami H."/>
            <person name="Noguchi H."/>
            <person name="Takaki Y."/>
            <person name="Uchiyama I."/>
            <person name="Toyoda A."/>
            <person name="Nishi S."/>
            <person name="Chee G.-J."/>
            <person name="Arai W."/>
            <person name="Nunoura T."/>
            <person name="Itoh T."/>
            <person name="Hattori M."/>
            <person name="Takai K."/>
        </authorList>
    </citation>
    <scope>NUCLEOTIDE SEQUENCE</scope>
</reference>
<protein>
    <submittedName>
        <fullName evidence="3">Hypothetical conserved protein</fullName>
    </submittedName>
</protein>
<evidence type="ECO:0000313" key="3">
    <source>
        <dbReference type="EMBL" id="BAL53879.1"/>
    </source>
</evidence>
<feature type="region of interest" description="Disordered" evidence="2">
    <location>
        <begin position="411"/>
        <end position="431"/>
    </location>
</feature>
<dbReference type="PANTHER" id="PTHR30203">
    <property type="entry name" value="OUTER MEMBRANE CATION EFFLUX PROTEIN"/>
    <property type="match status" value="1"/>
</dbReference>
<accession>H5SCJ3</accession>
<gene>
    <name evidence="3" type="ORF">HGMM_F10H10C14</name>
</gene>
<dbReference type="EMBL" id="AP011670">
    <property type="protein sequence ID" value="BAL53879.1"/>
    <property type="molecule type" value="Genomic_DNA"/>
</dbReference>
<evidence type="ECO:0000256" key="1">
    <source>
        <dbReference type="ARBA" id="ARBA00007613"/>
    </source>
</evidence>
<dbReference type="Gene3D" id="1.20.1600.10">
    <property type="entry name" value="Outer membrane efflux proteins (OEP)"/>
    <property type="match status" value="1"/>
</dbReference>
<proteinExistence type="inferred from homology"/>
<dbReference type="InterPro" id="IPR003423">
    <property type="entry name" value="OMP_efflux"/>
</dbReference>
<comment type="similarity">
    <text evidence="1">Belongs to the outer membrane factor (OMF) (TC 1.B.17) family.</text>
</comment>
<organism evidence="3">
    <name type="scientific">uncultured Acidobacteriota bacterium</name>
    <dbReference type="NCBI Taxonomy" id="171953"/>
    <lineage>
        <taxon>Bacteria</taxon>
        <taxon>Pseudomonadati</taxon>
        <taxon>Acidobacteriota</taxon>
        <taxon>environmental samples</taxon>
    </lineage>
</organism>
<dbReference type="SUPFAM" id="SSF56954">
    <property type="entry name" value="Outer membrane efflux proteins (OEP)"/>
    <property type="match status" value="1"/>
</dbReference>
<dbReference type="GO" id="GO:0015562">
    <property type="term" value="F:efflux transmembrane transporter activity"/>
    <property type="evidence" value="ECO:0007669"/>
    <property type="project" value="InterPro"/>
</dbReference>
<reference evidence="3" key="1">
    <citation type="journal article" date="2005" name="Environ. Microbiol.">
        <title>Genetic and functional properties of uncultivated thermophilic crenarchaeotes from a subsurface gold mine as revealed by analysis of genome fragments.</title>
        <authorList>
            <person name="Nunoura T."/>
            <person name="Hirayama H."/>
            <person name="Takami H."/>
            <person name="Oida H."/>
            <person name="Nishi S."/>
            <person name="Shimamura S."/>
            <person name="Suzuki Y."/>
            <person name="Inagaki F."/>
            <person name="Takai K."/>
            <person name="Nealson K.H."/>
            <person name="Horikoshi K."/>
        </authorList>
    </citation>
    <scope>NUCLEOTIDE SEQUENCE</scope>
</reference>